<feature type="chain" id="PRO_5038533470" evidence="2">
    <location>
        <begin position="25"/>
        <end position="436"/>
    </location>
</feature>
<protein>
    <submittedName>
        <fullName evidence="3">Uncharacterized protein</fullName>
    </submittedName>
</protein>
<dbReference type="AlphaFoldDB" id="A0A1Y5PP98"/>
<accession>A0A1Y5PP98</accession>
<dbReference type="EMBL" id="FLQS01000067">
    <property type="protein sequence ID" value="SBS79149.1"/>
    <property type="molecule type" value="Genomic_DNA"/>
</dbReference>
<name>A0A1Y5PP98_9MYCO</name>
<keyword evidence="2" id="KW-0732">Signal</keyword>
<proteinExistence type="predicted"/>
<gene>
    <name evidence="3" type="ORF">MHPYR_70070</name>
</gene>
<feature type="compositionally biased region" description="Low complexity" evidence="1">
    <location>
        <begin position="401"/>
        <end position="414"/>
    </location>
</feature>
<reference evidence="3" key="1">
    <citation type="submission" date="2016-03" db="EMBL/GenBank/DDBJ databases">
        <authorList>
            <person name="Ploux O."/>
        </authorList>
    </citation>
    <scope>NUCLEOTIDE SEQUENCE</scope>
    <source>
        <strain evidence="3">UC10</strain>
    </source>
</reference>
<feature type="signal peptide" evidence="2">
    <location>
        <begin position="1"/>
        <end position="24"/>
    </location>
</feature>
<feature type="compositionally biased region" description="Pro residues" evidence="1">
    <location>
        <begin position="332"/>
        <end position="343"/>
    </location>
</feature>
<sequence>MRRLGRTCSALVLLVGATVVPGCGGPTNLTQVANDLQAALMTMPGVADAWVFHDETYAEGFTFNVAVDAPTATRSELIAIADRIADVRISLIANYTQNVELWVTPDKPVTIRRHRNVDPAQMADDAERLRVIAEGADGRIDWFRGDDGAVNQLSVTESHTPAADLLDAVRRTAGDSGLTMSVSPSSPSPRTPRMSVSFPLHAQRQAAVEQFLGSVGVDVFGLRIDDDGVSALQAMVPTDPVAAERDLSAVIDVSRTVATDPMLVAWYVPSAVGGVPLFGGVVEVRGCSAPAAQVRQAALGAGHDDTSTLQARLQSKIDTCVTSAPIRTEWTPPVPEVFTPSPPTTLSQHHARVSAPGTDTDTATTAAERLKPTPTSGATRDTPIARPVRLPSPLGSPGMRPRPAAAGDPTATDPGGPPRPPTAAHRPTSRTARSAR</sequence>
<feature type="compositionally biased region" description="Low complexity" evidence="1">
    <location>
        <begin position="422"/>
        <end position="436"/>
    </location>
</feature>
<evidence type="ECO:0000256" key="2">
    <source>
        <dbReference type="SAM" id="SignalP"/>
    </source>
</evidence>
<organism evidence="3">
    <name type="scientific">uncultured Mycobacterium sp</name>
    <dbReference type="NCBI Taxonomy" id="171292"/>
    <lineage>
        <taxon>Bacteria</taxon>
        <taxon>Bacillati</taxon>
        <taxon>Actinomycetota</taxon>
        <taxon>Actinomycetes</taxon>
        <taxon>Mycobacteriales</taxon>
        <taxon>Mycobacteriaceae</taxon>
        <taxon>Mycobacterium</taxon>
        <taxon>environmental samples</taxon>
    </lineage>
</organism>
<evidence type="ECO:0000313" key="3">
    <source>
        <dbReference type="EMBL" id="SBS79149.1"/>
    </source>
</evidence>
<feature type="region of interest" description="Disordered" evidence="1">
    <location>
        <begin position="331"/>
        <end position="436"/>
    </location>
</feature>
<evidence type="ECO:0000256" key="1">
    <source>
        <dbReference type="SAM" id="MobiDB-lite"/>
    </source>
</evidence>
<feature type="compositionally biased region" description="Low complexity" evidence="1">
    <location>
        <begin position="358"/>
        <end position="367"/>
    </location>
</feature>